<keyword evidence="1" id="KW-0378">Hydrolase</keyword>
<dbReference type="PANTHER" id="PTHR10492">
    <property type="match status" value="1"/>
</dbReference>
<dbReference type="GO" id="GO:0006281">
    <property type="term" value="P:DNA repair"/>
    <property type="evidence" value="ECO:0007669"/>
    <property type="project" value="UniProtKB-KW"/>
</dbReference>
<dbReference type="GO" id="GO:0016787">
    <property type="term" value="F:hydrolase activity"/>
    <property type="evidence" value="ECO:0007669"/>
    <property type="project" value="UniProtKB-KW"/>
</dbReference>
<dbReference type="InterPro" id="IPR027417">
    <property type="entry name" value="P-loop_NTPase"/>
</dbReference>
<proteinExistence type="inferred from homology"/>
<keyword evidence="1" id="KW-0547">Nucleotide-binding</keyword>
<dbReference type="GO" id="GO:0000723">
    <property type="term" value="P:telomere maintenance"/>
    <property type="evidence" value="ECO:0007669"/>
    <property type="project" value="InterPro"/>
</dbReference>
<keyword evidence="1" id="KW-0347">Helicase</keyword>
<evidence type="ECO:0000259" key="3">
    <source>
        <dbReference type="Pfam" id="PF21530"/>
    </source>
</evidence>
<dbReference type="EC" id="5.6.2.3" evidence="1"/>
<dbReference type="InterPro" id="IPR049163">
    <property type="entry name" value="Pif1-like_2B_dom"/>
</dbReference>
<sequence length="719" mass="80180">MIHGPCGSINPGSSCMKDGKCTKRYPRQLLHDTQTGEDGYPLYRRRSSEDGGFKAKIKVKIGNLIQAIEIDNEWVVPYCPLLSRIFQAHTNVEYCNSIESIKYICKYVNKGSDQAMFGFGKDGTPIDEVEQYQLGRYISSNEAVRRILDFSIHKRHPRVVHLFGKDGTPIDEVEQYQLGRFISSNEAVRRILDFSIHKRHPRVVHLTAHLENGQRVYFTEDNLHERIIELPKTTLTDDAQWDATMTEAATIQSPARLRNLFVILLLACGSSNPEKLWESYKESFTEDILIQARRENPGLVLNYTPDMFNQTLIILEDKALAMAGKDLKQLGLSTPQTTLGDRLTREILRETSYGLNDLNKYISRNEPLLLPNQRAAYNAILDRINKNVGGIIFLDAPGGTGKTFVINLLLAKIRQQSKIAIAVGSSGIAATLLHGGRTAHSTLKLPLNLTQCEAPLCNISKGTGEAKILQECKLIVWDECTMAHKQALEALDRTLQDLRGNGKLVGGAVSLLAGDFRQTLPVISEGTMADELKVCLKASHISRHVHKLELKTNMRVHLQGDAAAGQYAQQLLSLGDGKIAADPTTGLITIPNNFCNIVDSIETFKTSVFPDIRRCFNDHKWLCERAIFAPKNDSINAINLQIQQQLPGVDVSYKSIDTVVDIDQAVQYPIEFLNSLEPPGMPPHSLVLKVGSPIMLQRNLDAPRLCNGTRLCVKNLMPM</sequence>
<protein>
    <recommendedName>
        <fullName evidence="1">ATP-dependent DNA helicase</fullName>
        <ecNumber evidence="1">5.6.2.3</ecNumber>
    </recommendedName>
</protein>
<dbReference type="Pfam" id="PF05970">
    <property type="entry name" value="PIF1"/>
    <property type="match status" value="1"/>
</dbReference>
<dbReference type="GO" id="GO:0006310">
    <property type="term" value="P:DNA recombination"/>
    <property type="evidence" value="ECO:0007669"/>
    <property type="project" value="UniProtKB-KW"/>
</dbReference>
<dbReference type="Pfam" id="PF21530">
    <property type="entry name" value="Pif1_2B_dom"/>
    <property type="match status" value="1"/>
</dbReference>
<organism evidence="4 5">
    <name type="scientific">Rotaria magnacalcarata</name>
    <dbReference type="NCBI Taxonomy" id="392030"/>
    <lineage>
        <taxon>Eukaryota</taxon>
        <taxon>Metazoa</taxon>
        <taxon>Spiralia</taxon>
        <taxon>Gnathifera</taxon>
        <taxon>Rotifera</taxon>
        <taxon>Eurotatoria</taxon>
        <taxon>Bdelloidea</taxon>
        <taxon>Philodinida</taxon>
        <taxon>Philodinidae</taxon>
        <taxon>Rotaria</taxon>
    </lineage>
</organism>
<feature type="domain" description="DNA helicase Pif1-like DEAD-box helicase" evidence="2">
    <location>
        <begin position="371"/>
        <end position="581"/>
    </location>
</feature>
<name>A0A814LZM4_9BILA</name>
<comment type="catalytic activity">
    <reaction evidence="1">
        <text>ATP + H2O = ADP + phosphate + H(+)</text>
        <dbReference type="Rhea" id="RHEA:13065"/>
        <dbReference type="ChEBI" id="CHEBI:15377"/>
        <dbReference type="ChEBI" id="CHEBI:15378"/>
        <dbReference type="ChEBI" id="CHEBI:30616"/>
        <dbReference type="ChEBI" id="CHEBI:43474"/>
        <dbReference type="ChEBI" id="CHEBI:456216"/>
        <dbReference type="EC" id="5.6.2.3"/>
    </reaction>
</comment>
<dbReference type="PANTHER" id="PTHR10492:SF94">
    <property type="entry name" value="ATP-DEPENDENT DNA HELICASE"/>
    <property type="match status" value="1"/>
</dbReference>
<dbReference type="GO" id="GO:0043139">
    <property type="term" value="F:5'-3' DNA helicase activity"/>
    <property type="evidence" value="ECO:0007669"/>
    <property type="project" value="UniProtKB-EC"/>
</dbReference>
<dbReference type="EMBL" id="CAJNOV010001629">
    <property type="protein sequence ID" value="CAF1071014.1"/>
    <property type="molecule type" value="Genomic_DNA"/>
</dbReference>
<comment type="similarity">
    <text evidence="1">Belongs to the helicase family.</text>
</comment>
<keyword evidence="1" id="KW-0227">DNA damage</keyword>
<dbReference type="Proteomes" id="UP000663855">
    <property type="component" value="Unassembled WGS sequence"/>
</dbReference>
<dbReference type="SUPFAM" id="SSF52540">
    <property type="entry name" value="P-loop containing nucleoside triphosphate hydrolases"/>
    <property type="match status" value="2"/>
</dbReference>
<comment type="caution">
    <text evidence="4">The sequence shown here is derived from an EMBL/GenBank/DDBJ whole genome shotgun (WGS) entry which is preliminary data.</text>
</comment>
<dbReference type="InterPro" id="IPR010285">
    <property type="entry name" value="DNA_helicase_pif1-like_DEAD"/>
</dbReference>
<evidence type="ECO:0000313" key="5">
    <source>
        <dbReference type="Proteomes" id="UP000663855"/>
    </source>
</evidence>
<keyword evidence="1" id="KW-0067">ATP-binding</keyword>
<accession>A0A814LZM4</accession>
<comment type="cofactor">
    <cofactor evidence="1">
        <name>Mg(2+)</name>
        <dbReference type="ChEBI" id="CHEBI:18420"/>
    </cofactor>
</comment>
<evidence type="ECO:0000256" key="1">
    <source>
        <dbReference type="RuleBase" id="RU363044"/>
    </source>
</evidence>
<reference evidence="4" key="1">
    <citation type="submission" date="2021-02" db="EMBL/GenBank/DDBJ databases">
        <authorList>
            <person name="Nowell W R."/>
        </authorList>
    </citation>
    <scope>NUCLEOTIDE SEQUENCE</scope>
</reference>
<keyword evidence="1" id="KW-0233">DNA recombination</keyword>
<dbReference type="GO" id="GO:0005524">
    <property type="term" value="F:ATP binding"/>
    <property type="evidence" value="ECO:0007669"/>
    <property type="project" value="UniProtKB-KW"/>
</dbReference>
<evidence type="ECO:0000259" key="2">
    <source>
        <dbReference type="Pfam" id="PF05970"/>
    </source>
</evidence>
<dbReference type="AlphaFoldDB" id="A0A814LZM4"/>
<gene>
    <name evidence="4" type="ORF">CJN711_LOCUS5715</name>
</gene>
<feature type="domain" description="DNA helicase Pif1-like 2B" evidence="3">
    <location>
        <begin position="671"/>
        <end position="716"/>
    </location>
</feature>
<evidence type="ECO:0000313" key="4">
    <source>
        <dbReference type="EMBL" id="CAF1071014.1"/>
    </source>
</evidence>
<dbReference type="Gene3D" id="3.40.50.300">
    <property type="entry name" value="P-loop containing nucleotide triphosphate hydrolases"/>
    <property type="match status" value="1"/>
</dbReference>
<keyword evidence="1" id="KW-0234">DNA repair</keyword>